<accession>K0RI32</accession>
<dbReference type="Proteomes" id="UP000266841">
    <property type="component" value="Unassembled WGS sequence"/>
</dbReference>
<evidence type="ECO:0000313" key="2">
    <source>
        <dbReference type="EMBL" id="EJK46252.1"/>
    </source>
</evidence>
<dbReference type="OrthoDB" id="10439474at2759"/>
<sequence>MERPTSSSMLLGIALLLLATCVRGQDNVDGYTYFGRGSCQDSRGKMYSYLQRTVQFPSAEACGRGECERFGNSNSYRGFEYSVAKRCTCVFDADELPVVPNDANAPEYVSKMDAGNDVISQVSGVPGTGCYQYGRNAAASLRGSLPSAAALISVMYFLML</sequence>
<name>K0RI32_THAOC</name>
<dbReference type="EMBL" id="AGNL01047871">
    <property type="protein sequence ID" value="EJK46252.1"/>
    <property type="molecule type" value="Genomic_DNA"/>
</dbReference>
<dbReference type="eggNOG" id="ENOG502T9A5">
    <property type="taxonomic scope" value="Eukaryota"/>
</dbReference>
<keyword evidence="1" id="KW-0732">Signal</keyword>
<reference evidence="2 3" key="1">
    <citation type="journal article" date="2012" name="Genome Biol.">
        <title>Genome and low-iron response of an oceanic diatom adapted to chronic iron limitation.</title>
        <authorList>
            <person name="Lommer M."/>
            <person name="Specht M."/>
            <person name="Roy A.S."/>
            <person name="Kraemer L."/>
            <person name="Andreson R."/>
            <person name="Gutowska M.A."/>
            <person name="Wolf J."/>
            <person name="Bergner S.V."/>
            <person name="Schilhabel M.B."/>
            <person name="Klostermeier U.C."/>
            <person name="Beiko R.G."/>
            <person name="Rosenstiel P."/>
            <person name="Hippler M."/>
            <person name="Laroche J."/>
        </authorList>
    </citation>
    <scope>NUCLEOTIDE SEQUENCE [LARGE SCALE GENOMIC DNA]</scope>
    <source>
        <strain evidence="2 3">CCMP1005</strain>
    </source>
</reference>
<dbReference type="AlphaFoldDB" id="K0RI32"/>
<evidence type="ECO:0000256" key="1">
    <source>
        <dbReference type="SAM" id="SignalP"/>
    </source>
</evidence>
<evidence type="ECO:0000313" key="3">
    <source>
        <dbReference type="Proteomes" id="UP000266841"/>
    </source>
</evidence>
<dbReference type="OMA" id="TCASAEC"/>
<comment type="caution">
    <text evidence="2">The sequence shown here is derived from an EMBL/GenBank/DDBJ whole genome shotgun (WGS) entry which is preliminary data.</text>
</comment>
<feature type="chain" id="PRO_5003836322" description="WSC domain-containing protein" evidence="1">
    <location>
        <begin position="25"/>
        <end position="160"/>
    </location>
</feature>
<keyword evidence="3" id="KW-1185">Reference proteome</keyword>
<gene>
    <name evidence="2" type="ORF">THAOC_35090</name>
</gene>
<evidence type="ECO:0008006" key="4">
    <source>
        <dbReference type="Google" id="ProtNLM"/>
    </source>
</evidence>
<proteinExistence type="predicted"/>
<feature type="signal peptide" evidence="1">
    <location>
        <begin position="1"/>
        <end position="24"/>
    </location>
</feature>
<organism evidence="2 3">
    <name type="scientific">Thalassiosira oceanica</name>
    <name type="common">Marine diatom</name>
    <dbReference type="NCBI Taxonomy" id="159749"/>
    <lineage>
        <taxon>Eukaryota</taxon>
        <taxon>Sar</taxon>
        <taxon>Stramenopiles</taxon>
        <taxon>Ochrophyta</taxon>
        <taxon>Bacillariophyta</taxon>
        <taxon>Coscinodiscophyceae</taxon>
        <taxon>Thalassiosirophycidae</taxon>
        <taxon>Thalassiosirales</taxon>
        <taxon>Thalassiosiraceae</taxon>
        <taxon>Thalassiosira</taxon>
    </lineage>
</organism>
<protein>
    <recommendedName>
        <fullName evidence="4">WSC domain-containing protein</fullName>
    </recommendedName>
</protein>